<proteinExistence type="predicted"/>
<feature type="non-terminal residue" evidence="2">
    <location>
        <position position="1"/>
    </location>
</feature>
<dbReference type="PANTHER" id="PTHR11081:SF75">
    <property type="entry name" value="ENDONUCLEASE, PUTATIVE (AFU_ORTHOLOGUE AFUA_3G13260)-RELATED"/>
    <property type="match status" value="1"/>
</dbReference>
<dbReference type="EMBL" id="QPFP01000107">
    <property type="protein sequence ID" value="TEB21577.1"/>
    <property type="molecule type" value="Genomic_DNA"/>
</dbReference>
<dbReference type="Proteomes" id="UP000298030">
    <property type="component" value="Unassembled WGS sequence"/>
</dbReference>
<organism evidence="2 3">
    <name type="scientific">Coprinellus micaceus</name>
    <name type="common">Glistening ink-cap mushroom</name>
    <name type="synonym">Coprinus micaceus</name>
    <dbReference type="NCBI Taxonomy" id="71717"/>
    <lineage>
        <taxon>Eukaryota</taxon>
        <taxon>Fungi</taxon>
        <taxon>Dikarya</taxon>
        <taxon>Basidiomycota</taxon>
        <taxon>Agaricomycotina</taxon>
        <taxon>Agaricomycetes</taxon>
        <taxon>Agaricomycetidae</taxon>
        <taxon>Agaricales</taxon>
        <taxon>Agaricineae</taxon>
        <taxon>Psathyrellaceae</taxon>
        <taxon>Coprinellus</taxon>
    </lineage>
</organism>
<keyword evidence="3" id="KW-1185">Reference proteome</keyword>
<dbReference type="SUPFAM" id="SSF88723">
    <property type="entry name" value="PIN domain-like"/>
    <property type="match status" value="1"/>
</dbReference>
<feature type="non-terminal residue" evidence="2">
    <location>
        <position position="125"/>
    </location>
</feature>
<feature type="domain" description="XPG-I" evidence="1">
    <location>
        <begin position="43"/>
        <end position="109"/>
    </location>
</feature>
<evidence type="ECO:0000259" key="1">
    <source>
        <dbReference type="SMART" id="SM00484"/>
    </source>
</evidence>
<dbReference type="GO" id="GO:0017108">
    <property type="term" value="F:5'-flap endonuclease activity"/>
    <property type="evidence" value="ECO:0007669"/>
    <property type="project" value="TreeGrafter"/>
</dbReference>
<dbReference type="Gene3D" id="3.40.50.1010">
    <property type="entry name" value="5'-nuclease"/>
    <property type="match status" value="1"/>
</dbReference>
<gene>
    <name evidence="2" type="ORF">FA13DRAFT_1603009</name>
</gene>
<name>A0A4Y7SI59_COPMI</name>
<protein>
    <submittedName>
        <fullName evidence="2">PIN domain-like protein</fullName>
    </submittedName>
</protein>
<dbReference type="STRING" id="71717.A0A4Y7SI59"/>
<reference evidence="2 3" key="1">
    <citation type="journal article" date="2019" name="Nat. Ecol. Evol.">
        <title>Megaphylogeny resolves global patterns of mushroom evolution.</title>
        <authorList>
            <person name="Varga T."/>
            <person name="Krizsan K."/>
            <person name="Foldi C."/>
            <person name="Dima B."/>
            <person name="Sanchez-Garcia M."/>
            <person name="Sanchez-Ramirez S."/>
            <person name="Szollosi G.J."/>
            <person name="Szarkandi J.G."/>
            <person name="Papp V."/>
            <person name="Albert L."/>
            <person name="Andreopoulos W."/>
            <person name="Angelini C."/>
            <person name="Antonin V."/>
            <person name="Barry K.W."/>
            <person name="Bougher N.L."/>
            <person name="Buchanan P."/>
            <person name="Buyck B."/>
            <person name="Bense V."/>
            <person name="Catcheside P."/>
            <person name="Chovatia M."/>
            <person name="Cooper J."/>
            <person name="Damon W."/>
            <person name="Desjardin D."/>
            <person name="Finy P."/>
            <person name="Geml J."/>
            <person name="Haridas S."/>
            <person name="Hughes K."/>
            <person name="Justo A."/>
            <person name="Karasinski D."/>
            <person name="Kautmanova I."/>
            <person name="Kiss B."/>
            <person name="Kocsube S."/>
            <person name="Kotiranta H."/>
            <person name="LaButti K.M."/>
            <person name="Lechner B.E."/>
            <person name="Liimatainen K."/>
            <person name="Lipzen A."/>
            <person name="Lukacs Z."/>
            <person name="Mihaltcheva S."/>
            <person name="Morgado L.N."/>
            <person name="Niskanen T."/>
            <person name="Noordeloos M.E."/>
            <person name="Ohm R.A."/>
            <person name="Ortiz-Santana B."/>
            <person name="Ovrebo C."/>
            <person name="Racz N."/>
            <person name="Riley R."/>
            <person name="Savchenko A."/>
            <person name="Shiryaev A."/>
            <person name="Soop K."/>
            <person name="Spirin V."/>
            <person name="Szebenyi C."/>
            <person name="Tomsovsky M."/>
            <person name="Tulloss R.E."/>
            <person name="Uehling J."/>
            <person name="Grigoriev I.V."/>
            <person name="Vagvolgyi C."/>
            <person name="Papp T."/>
            <person name="Martin F.M."/>
            <person name="Miettinen O."/>
            <person name="Hibbett D.S."/>
            <person name="Nagy L.G."/>
        </authorList>
    </citation>
    <scope>NUCLEOTIDE SEQUENCE [LARGE SCALE GENOMIC DNA]</scope>
    <source>
        <strain evidence="2 3">FP101781</strain>
    </source>
</reference>
<dbReference type="GO" id="GO:0006974">
    <property type="term" value="P:DNA damage response"/>
    <property type="evidence" value="ECO:0007669"/>
    <property type="project" value="UniProtKB-ARBA"/>
</dbReference>
<dbReference type="AlphaFoldDB" id="A0A4Y7SI59"/>
<evidence type="ECO:0000313" key="2">
    <source>
        <dbReference type="EMBL" id="TEB21577.1"/>
    </source>
</evidence>
<dbReference type="InterPro" id="IPR029060">
    <property type="entry name" value="PIN-like_dom_sf"/>
</dbReference>
<dbReference type="Pfam" id="PF00867">
    <property type="entry name" value="XPG_I"/>
    <property type="match status" value="1"/>
</dbReference>
<dbReference type="InterPro" id="IPR006084">
    <property type="entry name" value="XPG/Rad2"/>
</dbReference>
<dbReference type="CDD" id="cd09870">
    <property type="entry name" value="PIN_YEN1"/>
    <property type="match status" value="1"/>
</dbReference>
<dbReference type="PRINTS" id="PR00853">
    <property type="entry name" value="XPGRADSUPER"/>
</dbReference>
<dbReference type="PANTHER" id="PTHR11081">
    <property type="entry name" value="FLAP ENDONUCLEASE FAMILY MEMBER"/>
    <property type="match status" value="1"/>
</dbReference>
<dbReference type="OrthoDB" id="2148513at2759"/>
<accession>A0A4Y7SI59</accession>
<comment type="caution">
    <text evidence="2">The sequence shown here is derived from an EMBL/GenBank/DDBJ whole genome shotgun (WGS) entry which is preliminary data.</text>
</comment>
<sequence>KLLRTPAVFMFVFDGPHQPPTKRGVKIRTNQLGWVEPTKAIICAFGFLVHQAPGEAEAELALLNRWGSVDAVLTKDGDALVFGATTVIKTKNTDNICEYRAVDLESIGLPRSRLFFYALTAGGDY</sequence>
<dbReference type="InterPro" id="IPR006086">
    <property type="entry name" value="XPG-I_dom"/>
</dbReference>
<dbReference type="SMART" id="SM00484">
    <property type="entry name" value="XPGI"/>
    <property type="match status" value="1"/>
</dbReference>
<evidence type="ECO:0000313" key="3">
    <source>
        <dbReference type="Proteomes" id="UP000298030"/>
    </source>
</evidence>